<reference evidence="2" key="2">
    <citation type="submission" date="2020-11" db="EMBL/GenBank/DDBJ databases">
        <authorList>
            <person name="McCartney M.A."/>
            <person name="Auch B."/>
            <person name="Kono T."/>
            <person name="Mallez S."/>
            <person name="Becker A."/>
            <person name="Gohl D.M."/>
            <person name="Silverstein K.A.T."/>
            <person name="Koren S."/>
            <person name="Bechman K.B."/>
            <person name="Herman A."/>
            <person name="Abrahante J.E."/>
            <person name="Garbe J."/>
        </authorList>
    </citation>
    <scope>NUCLEOTIDE SEQUENCE</scope>
    <source>
        <strain evidence="2">Duluth1</strain>
        <tissue evidence="2">Whole animal</tissue>
    </source>
</reference>
<keyword evidence="3" id="KW-1185">Reference proteome</keyword>
<proteinExistence type="predicted"/>
<dbReference type="AlphaFoldDB" id="A0A9D4KCS9"/>
<evidence type="ECO:0000313" key="2">
    <source>
        <dbReference type="EMBL" id="KAH3837129.1"/>
    </source>
</evidence>
<organism evidence="2 3">
    <name type="scientific">Dreissena polymorpha</name>
    <name type="common">Zebra mussel</name>
    <name type="synonym">Mytilus polymorpha</name>
    <dbReference type="NCBI Taxonomy" id="45954"/>
    <lineage>
        <taxon>Eukaryota</taxon>
        <taxon>Metazoa</taxon>
        <taxon>Spiralia</taxon>
        <taxon>Lophotrochozoa</taxon>
        <taxon>Mollusca</taxon>
        <taxon>Bivalvia</taxon>
        <taxon>Autobranchia</taxon>
        <taxon>Heteroconchia</taxon>
        <taxon>Euheterodonta</taxon>
        <taxon>Imparidentia</taxon>
        <taxon>Neoheterodontei</taxon>
        <taxon>Myida</taxon>
        <taxon>Dreissenoidea</taxon>
        <taxon>Dreissenidae</taxon>
        <taxon>Dreissena</taxon>
    </lineage>
</organism>
<feature type="region of interest" description="Disordered" evidence="1">
    <location>
        <begin position="74"/>
        <end position="114"/>
    </location>
</feature>
<evidence type="ECO:0000313" key="3">
    <source>
        <dbReference type="Proteomes" id="UP000828390"/>
    </source>
</evidence>
<dbReference type="EMBL" id="JAIWYP010000004">
    <property type="protein sequence ID" value="KAH3837129.1"/>
    <property type="molecule type" value="Genomic_DNA"/>
</dbReference>
<protein>
    <submittedName>
        <fullName evidence="2">Uncharacterized protein</fullName>
    </submittedName>
</protein>
<sequence>MLRGSRNTDVTEQRFQQLSACIPTQAAKAGVDSHQFTQEPVIKARTEQRHHQSSSGFPHALRESFIEPGNHIQEPEYIDTSDGSDHETIPEAQRPANTNPGIASPASKGKRPTRVTNSELGYFMKVHPAMSSMSPKSPQFASKTKHYLPAIIHRLGTHGKCGIL</sequence>
<gene>
    <name evidence="2" type="ORF">DPMN_110507</name>
</gene>
<accession>A0A9D4KCS9</accession>
<comment type="caution">
    <text evidence="2">The sequence shown here is derived from an EMBL/GenBank/DDBJ whole genome shotgun (WGS) entry which is preliminary data.</text>
</comment>
<reference evidence="2" key="1">
    <citation type="journal article" date="2019" name="bioRxiv">
        <title>The Genome of the Zebra Mussel, Dreissena polymorpha: A Resource for Invasive Species Research.</title>
        <authorList>
            <person name="McCartney M.A."/>
            <person name="Auch B."/>
            <person name="Kono T."/>
            <person name="Mallez S."/>
            <person name="Zhang Y."/>
            <person name="Obille A."/>
            <person name="Becker A."/>
            <person name="Abrahante J.E."/>
            <person name="Garbe J."/>
            <person name="Badalamenti J.P."/>
            <person name="Herman A."/>
            <person name="Mangelson H."/>
            <person name="Liachko I."/>
            <person name="Sullivan S."/>
            <person name="Sone E.D."/>
            <person name="Koren S."/>
            <person name="Silverstein K.A.T."/>
            <person name="Beckman K.B."/>
            <person name="Gohl D.M."/>
        </authorList>
    </citation>
    <scope>NUCLEOTIDE SEQUENCE</scope>
    <source>
        <strain evidence="2">Duluth1</strain>
        <tissue evidence="2">Whole animal</tissue>
    </source>
</reference>
<evidence type="ECO:0000256" key="1">
    <source>
        <dbReference type="SAM" id="MobiDB-lite"/>
    </source>
</evidence>
<name>A0A9D4KCS9_DREPO</name>
<dbReference type="Proteomes" id="UP000828390">
    <property type="component" value="Unassembled WGS sequence"/>
</dbReference>